<dbReference type="InterPro" id="IPR013912">
    <property type="entry name" value="Adenylate_cyclase-assoc_CAP_C"/>
</dbReference>
<feature type="compositionally biased region" description="Low complexity" evidence="3">
    <location>
        <begin position="386"/>
        <end position="398"/>
    </location>
</feature>
<dbReference type="SUPFAM" id="SSF69340">
    <property type="entry name" value="C-terminal domain of adenylylcyclase associated protein"/>
    <property type="match status" value="1"/>
</dbReference>
<dbReference type="PANTHER" id="PTHR10652:SF0">
    <property type="entry name" value="ADENYLYL CYCLASE-ASSOCIATED PROTEIN"/>
    <property type="match status" value="1"/>
</dbReference>
<feature type="compositionally biased region" description="Low complexity" evidence="3">
    <location>
        <begin position="452"/>
        <end position="466"/>
    </location>
</feature>
<evidence type="ECO:0000313" key="5">
    <source>
        <dbReference type="EMBL" id="WAR17958.1"/>
    </source>
</evidence>
<feature type="compositionally biased region" description="Low complexity" evidence="3">
    <location>
        <begin position="79"/>
        <end position="92"/>
    </location>
</feature>
<dbReference type="InterPro" id="IPR013992">
    <property type="entry name" value="Adenylate_cyclase-assoc_CAP_N"/>
</dbReference>
<dbReference type="InterPro" id="IPR053950">
    <property type="entry name" value="CAP_N"/>
</dbReference>
<dbReference type="SUPFAM" id="SSF101278">
    <property type="entry name" value="N-terminal domain of adenylylcyclase associated protein, CAP"/>
    <property type="match status" value="1"/>
</dbReference>
<dbReference type="EMBL" id="CP111021">
    <property type="protein sequence ID" value="WAR17958.1"/>
    <property type="molecule type" value="Genomic_DNA"/>
</dbReference>
<feature type="region of interest" description="Disordered" evidence="3">
    <location>
        <begin position="44"/>
        <end position="111"/>
    </location>
</feature>
<evidence type="ECO:0000256" key="1">
    <source>
        <dbReference type="ARBA" id="ARBA00007659"/>
    </source>
</evidence>
<dbReference type="InterPro" id="IPR028417">
    <property type="entry name" value="CAP_CS_C"/>
</dbReference>
<dbReference type="Pfam" id="PF08603">
    <property type="entry name" value="CAP_C"/>
    <property type="match status" value="1"/>
</dbReference>
<dbReference type="InterPro" id="IPR001837">
    <property type="entry name" value="Adenylate_cyclase-assoc_CAP"/>
</dbReference>
<reference evidence="5" key="1">
    <citation type="submission" date="2022-11" db="EMBL/GenBank/DDBJ databases">
        <title>Centuries of genome instability and evolution in soft-shell clam transmissible cancer (bioRxiv).</title>
        <authorList>
            <person name="Hart S.F.M."/>
            <person name="Yonemitsu M.A."/>
            <person name="Giersch R.M."/>
            <person name="Beal B.F."/>
            <person name="Arriagada G."/>
            <person name="Davis B.W."/>
            <person name="Ostrander E.A."/>
            <person name="Goff S.P."/>
            <person name="Metzger M.J."/>
        </authorList>
    </citation>
    <scope>NUCLEOTIDE SEQUENCE</scope>
    <source>
        <strain evidence="5">MELC-2E11</strain>
        <tissue evidence="5">Siphon/mantle</tissue>
    </source>
</reference>
<dbReference type="Pfam" id="PF21938">
    <property type="entry name" value="CAP_N"/>
    <property type="match status" value="1"/>
</dbReference>
<dbReference type="InterPro" id="IPR036223">
    <property type="entry name" value="CAP_C_sf"/>
</dbReference>
<comment type="similarity">
    <text evidence="1 2">Belongs to the CAP family.</text>
</comment>
<evidence type="ECO:0000256" key="2">
    <source>
        <dbReference type="RuleBase" id="RU000647"/>
    </source>
</evidence>
<name>A0ABY7F6Z1_MYAAR</name>
<dbReference type="InterPro" id="IPR017901">
    <property type="entry name" value="C-CAP_CF_C-like"/>
</dbReference>
<dbReference type="InterPro" id="IPR016098">
    <property type="entry name" value="CAP/MinC_C"/>
</dbReference>
<protein>
    <recommendedName>
        <fullName evidence="2">Adenylyl cyclase-associated protein</fullName>
    </recommendedName>
</protein>
<dbReference type="PROSITE" id="PS01089">
    <property type="entry name" value="CAP_2"/>
    <property type="match status" value="1"/>
</dbReference>
<dbReference type="SMART" id="SM00673">
    <property type="entry name" value="CARP"/>
    <property type="match status" value="1"/>
</dbReference>
<feature type="compositionally biased region" description="Pro residues" evidence="3">
    <location>
        <begin position="399"/>
        <end position="423"/>
    </location>
</feature>
<gene>
    <name evidence="5" type="ORF">MAR_032552</name>
</gene>
<dbReference type="InterPro" id="IPR036222">
    <property type="entry name" value="CAP_N_sf"/>
</dbReference>
<feature type="domain" description="C-CAP/cofactor C-like" evidence="4">
    <location>
        <begin position="507"/>
        <end position="560"/>
    </location>
</feature>
<dbReference type="Gene3D" id="1.25.40.330">
    <property type="entry name" value="Adenylate cyclase-associated CAP, N-terminal domain"/>
    <property type="match status" value="1"/>
</dbReference>
<feature type="region of interest" description="Disordered" evidence="3">
    <location>
        <begin position="379"/>
        <end position="489"/>
    </location>
</feature>
<dbReference type="PROSITE" id="PS51329">
    <property type="entry name" value="C_CAP_COFACTOR_C"/>
    <property type="match status" value="1"/>
</dbReference>
<evidence type="ECO:0000259" key="4">
    <source>
        <dbReference type="PROSITE" id="PS51329"/>
    </source>
</evidence>
<accession>A0ABY7F6Z1</accession>
<dbReference type="PANTHER" id="PTHR10652">
    <property type="entry name" value="ADENYLYL CYCLASE-ASSOCIATED PROTEIN"/>
    <property type="match status" value="1"/>
</dbReference>
<sequence>MWCCKRGVDYEVNEEGDNVVPQNEIDKDSKGDIIDDSYEPVEGPIAVTVTGVTENAPQSNGSAEKEAQNQSEKQSGEKTQTQTGESTGETNSLQNGGHKEKNPKYQSQMSMCSTLSIREEINRSREQFFSSNSLNDPSLQDDTSKRLSTTDERFTEIQRRIRARRLAEEEVMSAEEMQQAVSRLEAVAARLESLAVAGVSPRGAAGSGGSGAEDGPAVLAYDSEILGGKYAEFIKLSNELGGDLQTQVKMVETGFQELRKFIAMASRSKKPDQSKFPELLTPLSTCINKIQEFRENNRRSPMFNHLSGISEAIPALGWVAVEKTPGPYVKEMQDSGMFYTNRVIKDFKETDQRHVDWTKAWMGTLRELMDYIKQNHTTGVTWNPQGGEASVGAPSSSSAPPPPAGGAPPPPPPPGPPPPPAPTPSEGGNQGGSLKKVSDDMKTHKNPALRAGSTVSGTSSHGVRSGPAPFKVSNPPPKAPKPTSNAKAAAATAKPPVFELQQKKWTVALGQCPTVSIDKTDGCQVYLSKESLNAEIVTAKSSEMNILVPGEDGDFKEFALPEQFKSVWNGKKFATDLTESGVVC</sequence>
<feature type="compositionally biased region" description="Polar residues" evidence="3">
    <location>
        <begin position="50"/>
        <end position="73"/>
    </location>
</feature>
<keyword evidence="6" id="KW-1185">Reference proteome</keyword>
<dbReference type="InterPro" id="IPR006599">
    <property type="entry name" value="CARP_motif"/>
</dbReference>
<organism evidence="5 6">
    <name type="scientific">Mya arenaria</name>
    <name type="common">Soft-shell clam</name>
    <dbReference type="NCBI Taxonomy" id="6604"/>
    <lineage>
        <taxon>Eukaryota</taxon>
        <taxon>Metazoa</taxon>
        <taxon>Spiralia</taxon>
        <taxon>Lophotrochozoa</taxon>
        <taxon>Mollusca</taxon>
        <taxon>Bivalvia</taxon>
        <taxon>Autobranchia</taxon>
        <taxon>Heteroconchia</taxon>
        <taxon>Euheterodonta</taxon>
        <taxon>Imparidentia</taxon>
        <taxon>Neoheterodontei</taxon>
        <taxon>Myida</taxon>
        <taxon>Myoidea</taxon>
        <taxon>Myidae</taxon>
        <taxon>Mya</taxon>
    </lineage>
</organism>
<evidence type="ECO:0000313" key="6">
    <source>
        <dbReference type="Proteomes" id="UP001164746"/>
    </source>
</evidence>
<dbReference type="Gene3D" id="2.160.20.70">
    <property type="match status" value="1"/>
</dbReference>
<dbReference type="Proteomes" id="UP001164746">
    <property type="component" value="Chromosome 10"/>
</dbReference>
<evidence type="ECO:0000256" key="3">
    <source>
        <dbReference type="SAM" id="MobiDB-lite"/>
    </source>
</evidence>
<dbReference type="Pfam" id="PF01213">
    <property type="entry name" value="CAP_N-CM"/>
    <property type="match status" value="1"/>
</dbReference>
<proteinExistence type="inferred from homology"/>